<evidence type="ECO:0000256" key="11">
    <source>
        <dbReference type="SAM" id="MobiDB-lite"/>
    </source>
</evidence>
<dbReference type="EC" id="3.6.5.4" evidence="10"/>
<evidence type="ECO:0000256" key="9">
    <source>
        <dbReference type="ARBA" id="ARBA00048027"/>
    </source>
</evidence>
<evidence type="ECO:0000313" key="14">
    <source>
        <dbReference type="Proteomes" id="UP001595632"/>
    </source>
</evidence>
<dbReference type="Gene3D" id="3.40.50.300">
    <property type="entry name" value="P-loop containing nucleotide triphosphate hydrolases"/>
    <property type="match status" value="1"/>
</dbReference>
<dbReference type="SUPFAM" id="SSF52540">
    <property type="entry name" value="P-loop containing nucleoside triphosphate hydrolases"/>
    <property type="match status" value="1"/>
</dbReference>
<dbReference type="EMBL" id="JBHRTB010000010">
    <property type="protein sequence ID" value="MFC3145382.1"/>
    <property type="molecule type" value="Genomic_DNA"/>
</dbReference>
<keyword evidence="10" id="KW-0963">Cytoplasm</keyword>
<dbReference type="PANTHER" id="PTHR11564:SF5">
    <property type="entry name" value="SIGNAL RECOGNITION PARTICLE SUBUNIT SRP54"/>
    <property type="match status" value="1"/>
</dbReference>
<keyword evidence="6 10" id="KW-0342">GTP-binding</keyword>
<dbReference type="SMART" id="SM00963">
    <property type="entry name" value="SRP54_N"/>
    <property type="match status" value="1"/>
</dbReference>
<dbReference type="NCBIfam" id="TIGR00959">
    <property type="entry name" value="ffh"/>
    <property type="match status" value="1"/>
</dbReference>
<keyword evidence="7 10" id="KW-0733">Signal recognition particle</keyword>
<comment type="subcellular location">
    <subcellularLocation>
        <location evidence="1">Cell inner membrane</location>
        <topology evidence="1">Peripheral membrane protein</topology>
        <orientation evidence="1">Cytoplasmic side</orientation>
    </subcellularLocation>
    <subcellularLocation>
        <location evidence="10">Cytoplasm</location>
    </subcellularLocation>
    <text evidence="10">The SRP-RNC complex is targeted to the cytoplasmic membrane.</text>
</comment>
<evidence type="ECO:0000313" key="13">
    <source>
        <dbReference type="EMBL" id="MFC3145382.1"/>
    </source>
</evidence>
<protein>
    <recommendedName>
        <fullName evidence="10">Signal recognition particle protein</fullName>
        <ecNumber evidence="10">3.6.5.4</ecNumber>
    </recommendedName>
    <alternativeName>
        <fullName evidence="10">Fifty-four homolog</fullName>
    </alternativeName>
</protein>
<dbReference type="Gene3D" id="1.10.260.30">
    <property type="entry name" value="Signal recognition particle, SRP54 subunit, M-domain"/>
    <property type="match status" value="1"/>
</dbReference>
<comment type="catalytic activity">
    <reaction evidence="9 10">
        <text>GTP + H2O = GDP + phosphate + H(+)</text>
        <dbReference type="Rhea" id="RHEA:19669"/>
        <dbReference type="ChEBI" id="CHEBI:15377"/>
        <dbReference type="ChEBI" id="CHEBI:15378"/>
        <dbReference type="ChEBI" id="CHEBI:37565"/>
        <dbReference type="ChEBI" id="CHEBI:43474"/>
        <dbReference type="ChEBI" id="CHEBI:58189"/>
        <dbReference type="EC" id="3.6.5.4"/>
    </reaction>
</comment>
<dbReference type="InterPro" id="IPR000897">
    <property type="entry name" value="SRP54_GTPase_dom"/>
</dbReference>
<organism evidence="13 14">
    <name type="scientific">Psychromarinibacter halotolerans</name>
    <dbReference type="NCBI Taxonomy" id="1775175"/>
    <lineage>
        <taxon>Bacteria</taxon>
        <taxon>Pseudomonadati</taxon>
        <taxon>Pseudomonadota</taxon>
        <taxon>Alphaproteobacteria</taxon>
        <taxon>Rhodobacterales</taxon>
        <taxon>Paracoccaceae</taxon>
        <taxon>Psychromarinibacter</taxon>
    </lineage>
</organism>
<evidence type="ECO:0000256" key="2">
    <source>
        <dbReference type="ARBA" id="ARBA00005450"/>
    </source>
</evidence>
<dbReference type="HAMAP" id="MF_00306">
    <property type="entry name" value="SRP54"/>
    <property type="match status" value="1"/>
</dbReference>
<name>A0ABV7GVW6_9RHOB</name>
<feature type="region of interest" description="Disordered" evidence="11">
    <location>
        <begin position="479"/>
        <end position="505"/>
    </location>
</feature>
<keyword evidence="5 10" id="KW-0694">RNA-binding</keyword>
<dbReference type="InterPro" id="IPR013822">
    <property type="entry name" value="Signal_recog_particl_SRP54_hlx"/>
</dbReference>
<dbReference type="Gene3D" id="1.20.120.140">
    <property type="entry name" value="Signal recognition particle SRP54, nucleotide-binding domain"/>
    <property type="match status" value="1"/>
</dbReference>
<sequence length="505" mass="54016">MFETLSDRLSGVFDRLTKQGALSEDDVKTALREVRVALLEADVSLPVARDFVKAVQDKATGQAVTKSVTPGQQVVKIVHDALIDVLAGDNANPGELKIDNPPAPILMVGLQGSGKTTTTAKLARRLTQTNGKRVLMASLDTNRPAAMEQLAILGQQIGVDTLPIVKGETAQQIAKRAKTQASLGGYDVYMLDTAGRLHIDEELIQQAADVRDITNPRETILVVDGLTGQDAVNVAEAFDRDIGITGVALTRMDGDGRGGAALSMRAVTGKPIKFVGLGEKMDALEEFHPERIAGRILGMGDIVSLVEKAQQTIEAEQAERMMKRFQKGQFNMNDLKMQLEQMMKMGGMEGIMSMMPGMKKMKGQMDEAGMDDSVLRQQIALINSMTKKERANPQILQASRKKRIAAGAGMEVSDLNRLLKMQRQMSDMMKKMGKMKGGMLKQAMKGMFGKSGMPSEAEMEAAAKQMGAGGGLPGGMAGGLPKGFPGMPGAGSALPPGLSGFGKKK</sequence>
<accession>A0ABV7GVW6</accession>
<dbReference type="InterPro" id="IPR042101">
    <property type="entry name" value="SRP54_N_sf"/>
</dbReference>
<dbReference type="PROSITE" id="PS00300">
    <property type="entry name" value="SRP54"/>
    <property type="match status" value="1"/>
</dbReference>
<dbReference type="RefSeq" id="WP_275632342.1">
    <property type="nucleotide sequence ID" value="NZ_JARGYD010000003.1"/>
</dbReference>
<evidence type="ECO:0000256" key="10">
    <source>
        <dbReference type="HAMAP-Rule" id="MF_00306"/>
    </source>
</evidence>
<comment type="caution">
    <text evidence="13">The sequence shown here is derived from an EMBL/GenBank/DDBJ whole genome shotgun (WGS) entry which is preliminary data.</text>
</comment>
<evidence type="ECO:0000256" key="1">
    <source>
        <dbReference type="ARBA" id="ARBA00004515"/>
    </source>
</evidence>
<dbReference type="Pfam" id="PF02881">
    <property type="entry name" value="SRP54_N"/>
    <property type="match status" value="1"/>
</dbReference>
<keyword evidence="8 10" id="KW-0687">Ribonucleoprotein</keyword>
<evidence type="ECO:0000256" key="3">
    <source>
        <dbReference type="ARBA" id="ARBA00022741"/>
    </source>
</evidence>
<comment type="subunit">
    <text evidence="10">Part of the signal recognition particle protein translocation system, which is composed of SRP and FtsY. SRP is a ribonucleoprotein composed of Ffh and a 4.5S RNA molecule.</text>
</comment>
<dbReference type="InterPro" id="IPR004780">
    <property type="entry name" value="SRP"/>
</dbReference>
<dbReference type="PANTHER" id="PTHR11564">
    <property type="entry name" value="SIGNAL RECOGNITION PARTICLE 54K PROTEIN SRP54"/>
    <property type="match status" value="1"/>
</dbReference>
<dbReference type="InterPro" id="IPR022941">
    <property type="entry name" value="SRP54"/>
</dbReference>
<gene>
    <name evidence="10 13" type="primary">ffh</name>
    <name evidence="13" type="ORF">ACFOGP_21865</name>
</gene>
<dbReference type="InterPro" id="IPR003593">
    <property type="entry name" value="AAA+_ATPase"/>
</dbReference>
<dbReference type="SUPFAM" id="SSF47446">
    <property type="entry name" value="Signal peptide-binding domain"/>
    <property type="match status" value="1"/>
</dbReference>
<dbReference type="InterPro" id="IPR036891">
    <property type="entry name" value="Signal_recog_part_SRP54_M_sf"/>
</dbReference>
<feature type="binding site" evidence="10">
    <location>
        <begin position="109"/>
        <end position="116"/>
    </location>
    <ligand>
        <name>GTP</name>
        <dbReference type="ChEBI" id="CHEBI:37565"/>
    </ligand>
</feature>
<keyword evidence="3 10" id="KW-0547">Nucleotide-binding</keyword>
<dbReference type="SMART" id="SM00382">
    <property type="entry name" value="AAA"/>
    <property type="match status" value="1"/>
</dbReference>
<dbReference type="CDD" id="cd18539">
    <property type="entry name" value="SRP_G"/>
    <property type="match status" value="1"/>
</dbReference>
<dbReference type="InterPro" id="IPR027417">
    <property type="entry name" value="P-loop_NTPase"/>
</dbReference>
<feature type="binding site" evidence="10">
    <location>
        <begin position="250"/>
        <end position="253"/>
    </location>
    <ligand>
        <name>GTP</name>
        <dbReference type="ChEBI" id="CHEBI:37565"/>
    </ligand>
</feature>
<feature type="binding site" evidence="10">
    <location>
        <begin position="192"/>
        <end position="196"/>
    </location>
    <ligand>
        <name>GTP</name>
        <dbReference type="ChEBI" id="CHEBI:37565"/>
    </ligand>
</feature>
<dbReference type="SMART" id="SM00962">
    <property type="entry name" value="SRP54"/>
    <property type="match status" value="1"/>
</dbReference>
<feature type="domain" description="SRP54-type proteins GTP-binding" evidence="12">
    <location>
        <begin position="271"/>
        <end position="284"/>
    </location>
</feature>
<keyword evidence="4 10" id="KW-0378">Hydrolase</keyword>
<evidence type="ECO:0000256" key="4">
    <source>
        <dbReference type="ARBA" id="ARBA00022801"/>
    </source>
</evidence>
<evidence type="ECO:0000256" key="6">
    <source>
        <dbReference type="ARBA" id="ARBA00023134"/>
    </source>
</evidence>
<proteinExistence type="inferred from homology"/>
<evidence type="ECO:0000256" key="5">
    <source>
        <dbReference type="ARBA" id="ARBA00022884"/>
    </source>
</evidence>
<keyword evidence="14" id="KW-1185">Reference proteome</keyword>
<comment type="domain">
    <text evidence="10">Composed of three domains: the N-terminal N domain, which is responsible for interactions with the ribosome, the central G domain, which binds GTP, and the C-terminal M domain, which binds the RNA and the signal sequence of the RNC.</text>
</comment>
<reference evidence="14" key="1">
    <citation type="journal article" date="2019" name="Int. J. Syst. Evol. Microbiol.">
        <title>The Global Catalogue of Microorganisms (GCM) 10K type strain sequencing project: providing services to taxonomists for standard genome sequencing and annotation.</title>
        <authorList>
            <consortium name="The Broad Institute Genomics Platform"/>
            <consortium name="The Broad Institute Genome Sequencing Center for Infectious Disease"/>
            <person name="Wu L."/>
            <person name="Ma J."/>
        </authorList>
    </citation>
    <scope>NUCLEOTIDE SEQUENCE [LARGE SCALE GENOMIC DNA]</scope>
    <source>
        <strain evidence="14">KCTC 52366</strain>
    </source>
</reference>
<dbReference type="Pfam" id="PF00448">
    <property type="entry name" value="SRP54"/>
    <property type="match status" value="1"/>
</dbReference>
<dbReference type="InterPro" id="IPR004125">
    <property type="entry name" value="Signal_recog_particle_SRP54_M"/>
</dbReference>
<dbReference type="Proteomes" id="UP001595632">
    <property type="component" value="Unassembled WGS sequence"/>
</dbReference>
<evidence type="ECO:0000256" key="7">
    <source>
        <dbReference type="ARBA" id="ARBA00023135"/>
    </source>
</evidence>
<evidence type="ECO:0000259" key="12">
    <source>
        <dbReference type="PROSITE" id="PS00300"/>
    </source>
</evidence>
<feature type="compositionally biased region" description="Gly residues" evidence="11">
    <location>
        <begin position="479"/>
        <end position="489"/>
    </location>
</feature>
<comment type="function">
    <text evidence="10">Involved in targeting and insertion of nascent membrane proteins into the cytoplasmic membrane. Binds to the hydrophobic signal sequence of the ribosome-nascent chain (RNC) as it emerges from the ribosomes. The SRP-RNC complex is then targeted to the cytoplasmic membrane where it interacts with the SRP receptor FtsY. Interaction with FtsY leads to the transfer of the RNC complex to the Sec translocase for insertion into the membrane, the hydrolysis of GTP by both Ffh and FtsY, and the dissociation of the SRP-FtsY complex into the individual components.</text>
</comment>
<comment type="similarity">
    <text evidence="2 10">Belongs to the GTP-binding SRP family. SRP54 subfamily.</text>
</comment>
<dbReference type="Pfam" id="PF02978">
    <property type="entry name" value="SRP_SPB"/>
    <property type="match status" value="1"/>
</dbReference>
<evidence type="ECO:0000256" key="8">
    <source>
        <dbReference type="ARBA" id="ARBA00023274"/>
    </source>
</evidence>